<dbReference type="Proteomes" id="UP001203004">
    <property type="component" value="Unassembled WGS sequence"/>
</dbReference>
<evidence type="ECO:0000256" key="6">
    <source>
        <dbReference type="SAM" id="Phobius"/>
    </source>
</evidence>
<keyword evidence="9" id="KW-1185">Reference proteome</keyword>
<comment type="similarity">
    <text evidence="2">Belongs to the EamA transporter family.</text>
</comment>
<feature type="transmembrane region" description="Helical" evidence="6">
    <location>
        <begin position="91"/>
        <end position="113"/>
    </location>
</feature>
<evidence type="ECO:0000256" key="5">
    <source>
        <dbReference type="ARBA" id="ARBA00023136"/>
    </source>
</evidence>
<feature type="transmembrane region" description="Helical" evidence="6">
    <location>
        <begin position="178"/>
        <end position="197"/>
    </location>
</feature>
<feature type="transmembrane region" description="Helical" evidence="6">
    <location>
        <begin position="241"/>
        <end position="258"/>
    </location>
</feature>
<organism evidence="8 9">
    <name type="scientific">Sporolactobacillus mangiferae</name>
    <dbReference type="NCBI Taxonomy" id="2940498"/>
    <lineage>
        <taxon>Bacteria</taxon>
        <taxon>Bacillati</taxon>
        <taxon>Bacillota</taxon>
        <taxon>Bacilli</taxon>
        <taxon>Bacillales</taxon>
        <taxon>Sporolactobacillaceae</taxon>
        <taxon>Sporolactobacillus</taxon>
    </lineage>
</organism>
<evidence type="ECO:0000256" key="4">
    <source>
        <dbReference type="ARBA" id="ARBA00022989"/>
    </source>
</evidence>
<feature type="domain" description="EamA" evidence="7">
    <location>
        <begin position="8"/>
        <end position="135"/>
    </location>
</feature>
<keyword evidence="3 6" id="KW-0812">Transmembrane</keyword>
<evidence type="ECO:0000313" key="9">
    <source>
        <dbReference type="Proteomes" id="UP001203004"/>
    </source>
</evidence>
<reference evidence="8 9" key="1">
    <citation type="submission" date="2022-05" db="EMBL/GenBank/DDBJ databases">
        <title>Sporolactobacillus sp nov CPB3-1, isolated from tree bark (Mangifera indica L.).</title>
        <authorList>
            <person name="Phuengjayaem S."/>
            <person name="Tanasupawat S."/>
        </authorList>
    </citation>
    <scope>NUCLEOTIDE SEQUENCE [LARGE SCALE GENOMIC DNA]</scope>
    <source>
        <strain evidence="8 9">CPB3-1</strain>
    </source>
</reference>
<feature type="transmembrane region" description="Helical" evidence="6">
    <location>
        <begin position="7"/>
        <end position="27"/>
    </location>
</feature>
<name>A0ABT0MB47_9BACL</name>
<feature type="domain" description="EamA" evidence="7">
    <location>
        <begin position="149"/>
        <end position="283"/>
    </location>
</feature>
<keyword evidence="5 6" id="KW-0472">Membrane</keyword>
<protein>
    <submittedName>
        <fullName evidence="8">EamA family transporter</fullName>
    </submittedName>
</protein>
<evidence type="ECO:0000259" key="7">
    <source>
        <dbReference type="Pfam" id="PF00892"/>
    </source>
</evidence>
<dbReference type="PANTHER" id="PTHR32322:SF9">
    <property type="entry name" value="AMINO-ACID METABOLITE EFFLUX PUMP-RELATED"/>
    <property type="match status" value="1"/>
</dbReference>
<gene>
    <name evidence="8" type="ORF">M3N64_09045</name>
</gene>
<dbReference type="InterPro" id="IPR050638">
    <property type="entry name" value="AA-Vitamin_Transporters"/>
</dbReference>
<comment type="subcellular location">
    <subcellularLocation>
        <location evidence="1">Endomembrane system</location>
        <topology evidence="1">Multi-pass membrane protein</topology>
    </subcellularLocation>
</comment>
<dbReference type="Pfam" id="PF00892">
    <property type="entry name" value="EamA"/>
    <property type="match status" value="2"/>
</dbReference>
<evidence type="ECO:0000313" key="8">
    <source>
        <dbReference type="EMBL" id="MCL1632096.1"/>
    </source>
</evidence>
<feature type="transmembrane region" description="Helical" evidence="6">
    <location>
        <begin position="122"/>
        <end position="140"/>
    </location>
</feature>
<dbReference type="Gene3D" id="1.10.3730.20">
    <property type="match status" value="1"/>
</dbReference>
<dbReference type="RefSeq" id="WP_249101391.1">
    <property type="nucleotide sequence ID" value="NZ_JAMAST010000009.1"/>
</dbReference>
<dbReference type="SUPFAM" id="SSF103481">
    <property type="entry name" value="Multidrug resistance efflux transporter EmrE"/>
    <property type="match status" value="2"/>
</dbReference>
<feature type="transmembrane region" description="Helical" evidence="6">
    <location>
        <begin position="203"/>
        <end position="229"/>
    </location>
</feature>
<feature type="transmembrane region" description="Helical" evidence="6">
    <location>
        <begin position="66"/>
        <end position="85"/>
    </location>
</feature>
<feature type="transmembrane region" description="Helical" evidence="6">
    <location>
        <begin position="264"/>
        <end position="283"/>
    </location>
</feature>
<evidence type="ECO:0000256" key="2">
    <source>
        <dbReference type="ARBA" id="ARBA00007362"/>
    </source>
</evidence>
<feature type="transmembrane region" description="Helical" evidence="6">
    <location>
        <begin position="33"/>
        <end position="54"/>
    </location>
</feature>
<dbReference type="EMBL" id="JAMAST010000009">
    <property type="protein sequence ID" value="MCL1632096.1"/>
    <property type="molecule type" value="Genomic_DNA"/>
</dbReference>
<comment type="caution">
    <text evidence="8">The sequence shown here is derived from an EMBL/GenBank/DDBJ whole genome shotgun (WGS) entry which is preliminary data.</text>
</comment>
<proteinExistence type="inferred from homology"/>
<feature type="transmembrane region" description="Helical" evidence="6">
    <location>
        <begin position="146"/>
        <end position="166"/>
    </location>
</feature>
<dbReference type="InterPro" id="IPR000620">
    <property type="entry name" value="EamA_dom"/>
</dbReference>
<evidence type="ECO:0000256" key="3">
    <source>
        <dbReference type="ARBA" id="ARBA00022692"/>
    </source>
</evidence>
<sequence length="305" mass="32782">MSLKSFFLLNILGALWGGSFLFMRVAAPVLGPFLLIDARVLIAGLALLIYAYAIRRLPDFKGKWKQYLVLGAVNAAIPFTLIATAELHVTASVSSILNATTPLFTLLAAAVWLKEKLRPGKILSMFLGIAGVAVLAGWGHLGHSPIVLLSILFSLLASLCYGIGGVYTKLRFASENALVLAIGQQLAAGVVLIPFSLPTVGRIQMLTAPVLISVLCLAVFSTSIGYLIYFYLIRHEGPTRTLSVTLLVPLYGVFWGVLLLGEQLSIGTVAGLILILTSTMLITETRPRFGMRRPLAADSVTRDSE</sequence>
<evidence type="ECO:0000256" key="1">
    <source>
        <dbReference type="ARBA" id="ARBA00004127"/>
    </source>
</evidence>
<dbReference type="InterPro" id="IPR037185">
    <property type="entry name" value="EmrE-like"/>
</dbReference>
<keyword evidence="4 6" id="KW-1133">Transmembrane helix</keyword>
<accession>A0ABT0MB47</accession>
<dbReference type="PANTHER" id="PTHR32322">
    <property type="entry name" value="INNER MEMBRANE TRANSPORTER"/>
    <property type="match status" value="1"/>
</dbReference>